<dbReference type="CDD" id="cd04433">
    <property type="entry name" value="AFD_class_I"/>
    <property type="match status" value="1"/>
</dbReference>
<dbReference type="EMBL" id="RBZM01000005">
    <property type="protein sequence ID" value="RKP54428.1"/>
    <property type="molecule type" value="Genomic_DNA"/>
</dbReference>
<evidence type="ECO:0000259" key="3">
    <source>
        <dbReference type="Pfam" id="PF00501"/>
    </source>
</evidence>
<gene>
    <name evidence="5" type="ORF">D7Z26_13840</name>
</gene>
<dbReference type="SUPFAM" id="SSF56801">
    <property type="entry name" value="Acetyl-CoA synthetase-like"/>
    <property type="match status" value="1"/>
</dbReference>
<evidence type="ECO:0000313" key="5">
    <source>
        <dbReference type="EMBL" id="RKP54428.1"/>
    </source>
</evidence>
<name>A0A494XV35_9BACL</name>
<dbReference type="RefSeq" id="WP_120977533.1">
    <property type="nucleotide sequence ID" value="NZ_RBZM01000005.1"/>
</dbReference>
<dbReference type="Pfam" id="PF00501">
    <property type="entry name" value="AMP-binding"/>
    <property type="match status" value="1"/>
</dbReference>
<dbReference type="PROSITE" id="PS00455">
    <property type="entry name" value="AMP_BINDING"/>
    <property type="match status" value="1"/>
</dbReference>
<organism evidence="5 6">
    <name type="scientific">Cohnella endophytica</name>
    <dbReference type="NCBI Taxonomy" id="2419778"/>
    <lineage>
        <taxon>Bacteria</taxon>
        <taxon>Bacillati</taxon>
        <taxon>Bacillota</taxon>
        <taxon>Bacilli</taxon>
        <taxon>Bacillales</taxon>
        <taxon>Paenibacillaceae</taxon>
        <taxon>Cohnella</taxon>
    </lineage>
</organism>
<keyword evidence="2 5" id="KW-0436">Ligase</keyword>
<dbReference type="PANTHER" id="PTHR24096:SF149">
    <property type="entry name" value="AMP-BINDING DOMAIN-CONTAINING PROTEIN-RELATED"/>
    <property type="match status" value="1"/>
</dbReference>
<sequence length="445" mass="50575">MSIQWLVERMRTYADREALIYGEQIITYRMLLEEYHTNQQCLKNAQIKSGEIVAIEGDYSPEVVGTVLALITNGNIIVPISRNVQHLKSNLLAIAEVQKCIDFNENFFRAYSLEQSVNHELLNDLIATSHAGLVLFSSGSTGKPKAILHDLDKLLEKFKTNRDTMRTMTFLLFDHIGGLNTLFHTLANGGTIICPKSRNQHDVCAAIESFKVELLPTTPSFLNLLLMTKKYKDYDLSSLKMITYGTEVMPESTLRRILDSMPNVELRQTYGLSELGILRAKSQNRGSLWVSVGGEGVETKIVDNLLYIKSETAMKGYLNAQDPFDKQGWFNTEDEVVTDGKFIRIIGRRSEIINVGGRKVYPAEVEEVLLQMPEIRDVIVKGQPNPWLGQVVAVIANVHEPLDLMELKQRIRLFCENKLESFQIPVYVSIQDIELFSDRFKKIRK</sequence>
<feature type="domain" description="AMP-binding enzyme C-terminal" evidence="4">
    <location>
        <begin position="364"/>
        <end position="431"/>
    </location>
</feature>
<reference evidence="5 6" key="1">
    <citation type="submission" date="2018-10" db="EMBL/GenBank/DDBJ databases">
        <title>Cohnella sp. M2MS4P-1, whole genome shotgun sequence.</title>
        <authorList>
            <person name="Tuo L."/>
        </authorList>
    </citation>
    <scope>NUCLEOTIDE SEQUENCE [LARGE SCALE GENOMIC DNA]</scope>
    <source>
        <strain evidence="5 6">M2MS4P-1</strain>
    </source>
</reference>
<dbReference type="Gene3D" id="3.30.300.30">
    <property type="match status" value="1"/>
</dbReference>
<proteinExistence type="inferred from homology"/>
<comment type="caution">
    <text evidence="5">The sequence shown here is derived from an EMBL/GenBank/DDBJ whole genome shotgun (WGS) entry which is preliminary data.</text>
</comment>
<dbReference type="PANTHER" id="PTHR24096">
    <property type="entry name" value="LONG-CHAIN-FATTY-ACID--COA LIGASE"/>
    <property type="match status" value="1"/>
</dbReference>
<dbReference type="InterPro" id="IPR025110">
    <property type="entry name" value="AMP-bd_C"/>
</dbReference>
<dbReference type="InterPro" id="IPR045851">
    <property type="entry name" value="AMP-bd_C_sf"/>
</dbReference>
<feature type="domain" description="AMP-dependent synthetase/ligase" evidence="3">
    <location>
        <begin position="129"/>
        <end position="318"/>
    </location>
</feature>
<comment type="similarity">
    <text evidence="1">Belongs to the ATP-dependent AMP-binding enzyme family.</text>
</comment>
<evidence type="ECO:0000313" key="6">
    <source>
        <dbReference type="Proteomes" id="UP000282076"/>
    </source>
</evidence>
<dbReference type="InterPro" id="IPR020845">
    <property type="entry name" value="AMP-binding_CS"/>
</dbReference>
<dbReference type="Proteomes" id="UP000282076">
    <property type="component" value="Unassembled WGS sequence"/>
</dbReference>
<dbReference type="InterPro" id="IPR042099">
    <property type="entry name" value="ANL_N_sf"/>
</dbReference>
<dbReference type="GO" id="GO:0016405">
    <property type="term" value="F:CoA-ligase activity"/>
    <property type="evidence" value="ECO:0007669"/>
    <property type="project" value="TreeGrafter"/>
</dbReference>
<dbReference type="OrthoDB" id="9803968at2"/>
<dbReference type="InterPro" id="IPR000873">
    <property type="entry name" value="AMP-dep_synth/lig_dom"/>
</dbReference>
<evidence type="ECO:0000256" key="1">
    <source>
        <dbReference type="ARBA" id="ARBA00006432"/>
    </source>
</evidence>
<keyword evidence="6" id="KW-1185">Reference proteome</keyword>
<dbReference type="Gene3D" id="3.40.50.12780">
    <property type="entry name" value="N-terminal domain of ligase-like"/>
    <property type="match status" value="1"/>
</dbReference>
<protein>
    <submittedName>
        <fullName evidence="5">Long-chain fatty acid--CoA ligase</fullName>
    </submittedName>
</protein>
<dbReference type="Pfam" id="PF13193">
    <property type="entry name" value="AMP-binding_C"/>
    <property type="match status" value="1"/>
</dbReference>
<evidence type="ECO:0000259" key="4">
    <source>
        <dbReference type="Pfam" id="PF13193"/>
    </source>
</evidence>
<dbReference type="AlphaFoldDB" id="A0A494XV35"/>
<evidence type="ECO:0000256" key="2">
    <source>
        <dbReference type="ARBA" id="ARBA00022598"/>
    </source>
</evidence>
<accession>A0A494XV35</accession>